<name>A0A545SYB3_9GAMM</name>
<keyword evidence="3" id="KW-1185">Reference proteome</keyword>
<sequence length="242" mass="24648">MRISPTEVNGINPSEAVQGPNAVFEASSAVQERARSGFENALNVSEGGTQEGTGGMAQPQLGAQLQELLELLQQLLVLVLDRSKGGDAGTAGSAPQSSVAKPGVAAPAGNNGGAGQVQGDTSPGENVDLGLSKGPDGKLTEASKQRVNEYIADLSDQSGNEVAAQVYEAEDGRLMTQLTQGDHDSVRFNVPGGTIYNAHTHPDGPAHPSSTDLNNQISGAEDTVVATDGRGGVASVNQYSGT</sequence>
<dbReference type="EMBL" id="VHSG01000026">
    <property type="protein sequence ID" value="TQV69952.1"/>
    <property type="molecule type" value="Genomic_DNA"/>
</dbReference>
<evidence type="ECO:0000313" key="2">
    <source>
        <dbReference type="EMBL" id="TQV69952.1"/>
    </source>
</evidence>
<protein>
    <submittedName>
        <fullName evidence="2">Uncharacterized protein</fullName>
    </submittedName>
</protein>
<dbReference type="RefSeq" id="WP_142929230.1">
    <property type="nucleotide sequence ID" value="NZ_ML660104.1"/>
</dbReference>
<evidence type="ECO:0000313" key="3">
    <source>
        <dbReference type="Proteomes" id="UP000319732"/>
    </source>
</evidence>
<feature type="compositionally biased region" description="Polar residues" evidence="1">
    <location>
        <begin position="1"/>
        <end position="12"/>
    </location>
</feature>
<accession>A0A545SYB3</accession>
<gene>
    <name evidence="2" type="ORF">FKG94_22635</name>
</gene>
<dbReference type="SUPFAM" id="SSF102712">
    <property type="entry name" value="JAB1/MPN domain"/>
    <property type="match status" value="1"/>
</dbReference>
<dbReference type="Proteomes" id="UP000319732">
    <property type="component" value="Unassembled WGS sequence"/>
</dbReference>
<dbReference type="AlphaFoldDB" id="A0A545SYB3"/>
<feature type="region of interest" description="Disordered" evidence="1">
    <location>
        <begin position="1"/>
        <end position="20"/>
    </location>
</feature>
<proteinExistence type="predicted"/>
<reference evidence="2 3" key="1">
    <citation type="submission" date="2019-06" db="EMBL/GenBank/DDBJ databases">
        <title>Whole genome sequence for Cellvibrionaceae sp. R142.</title>
        <authorList>
            <person name="Wang G."/>
        </authorList>
    </citation>
    <scope>NUCLEOTIDE SEQUENCE [LARGE SCALE GENOMIC DNA]</scope>
    <source>
        <strain evidence="2 3">R142</strain>
    </source>
</reference>
<comment type="caution">
    <text evidence="2">The sequence shown here is derived from an EMBL/GenBank/DDBJ whole genome shotgun (WGS) entry which is preliminary data.</text>
</comment>
<feature type="region of interest" description="Disordered" evidence="1">
    <location>
        <begin position="85"/>
        <end position="141"/>
    </location>
</feature>
<evidence type="ECO:0000256" key="1">
    <source>
        <dbReference type="SAM" id="MobiDB-lite"/>
    </source>
</evidence>
<feature type="region of interest" description="Disordered" evidence="1">
    <location>
        <begin position="27"/>
        <end position="57"/>
    </location>
</feature>
<organism evidence="2 3">
    <name type="scientific">Exilibacterium tricleocarpae</name>
    <dbReference type="NCBI Taxonomy" id="2591008"/>
    <lineage>
        <taxon>Bacteria</taxon>
        <taxon>Pseudomonadati</taxon>
        <taxon>Pseudomonadota</taxon>
        <taxon>Gammaproteobacteria</taxon>
        <taxon>Cellvibrionales</taxon>
        <taxon>Cellvibrionaceae</taxon>
        <taxon>Exilibacterium</taxon>
    </lineage>
</organism>